<dbReference type="Pfam" id="PF14234">
    <property type="entry name" value="DUF4336"/>
    <property type="match status" value="1"/>
</dbReference>
<evidence type="ECO:0000256" key="1">
    <source>
        <dbReference type="ARBA" id="ARBA00004651"/>
    </source>
</evidence>
<evidence type="ECO:0000256" key="9">
    <source>
        <dbReference type="ARBA" id="ARBA00023002"/>
    </source>
</evidence>
<dbReference type="InterPro" id="IPR013121">
    <property type="entry name" value="Fe_red_NAD-bd_6"/>
</dbReference>
<keyword evidence="6 15" id="KW-0812">Transmembrane</keyword>
<dbReference type="InterPro" id="IPR014854">
    <property type="entry name" value="Nse4_C"/>
</dbReference>
<dbReference type="Pfam" id="PF01794">
    <property type="entry name" value="Ferric_reduct"/>
    <property type="match status" value="1"/>
</dbReference>
<feature type="transmembrane region" description="Helical" evidence="15">
    <location>
        <begin position="140"/>
        <end position="159"/>
    </location>
</feature>
<dbReference type="InterPro" id="IPR013130">
    <property type="entry name" value="Fe3_Rdtase_TM_dom"/>
</dbReference>
<keyword evidence="18" id="KW-1185">Reference proteome</keyword>
<dbReference type="GO" id="GO:0005886">
    <property type="term" value="C:plasma membrane"/>
    <property type="evidence" value="ECO:0007669"/>
    <property type="project" value="UniProtKB-SubCell"/>
</dbReference>
<feature type="transmembrane region" description="Helical" evidence="15">
    <location>
        <begin position="53"/>
        <end position="75"/>
    </location>
</feature>
<dbReference type="SUPFAM" id="SSF63380">
    <property type="entry name" value="Riboflavin synthase domain-like"/>
    <property type="match status" value="1"/>
</dbReference>
<sequence>MDFTRRWVADISSYIPTLTLESRAEAADAEAVPNYHSNLDGVNQPMNLLFKDALWWTLGIMALIVLSIRIIEILWMSLRQVSAMNVSGSKQAYWRISQWGWMPGMKKNLIYAPLWNKRHNREFKLSSAVSMGTLPSRLHFIILFILLGSNIVYMFVLNWHNENRLAFCAELRGRSGTLALVNMVPLIIFAGRNNLLIGLLKISFDTYNLLHRWLGRIVVLESIIHTIAWLIVAVDDLGWNGVGHKISHGLFEGSGAVGTVAMTLLLLLSLSPVRHAFYETFLNVHIVLAVIAFAATWAHCASSALKGGLPQLPWIMGIVAVWFYDRTARLFRILSVNWTSKGWTDAECEAMPGNVTRVTLHLPRYLDIKPGTHAYLRFWGLCTWECHPFSICWVNHKRDNSLPIVEKEALHAIDKSTMTTSVSFLIGAQTGFTKKLFDRVSRCPRGLRIKATMEGPYAGHNSLDSYGHAVLFAGSTGITHQISYIRHLLEGYNQGTTACRRITLVWIIREYESLEWVRPYMDTILRIPNRKDILRIQIFVTRPQNPRDIVSASATVRMFAGRPNVSLILDREVQEQMGAMCVTVCGPGALADDVRDASRAVQGSTVVDFVEESFTCDFQWEQDSSPHSHSRSPSPPSRATPAHRNLAMRERESSRSASGAKRKRADTRNGESSNHRRRTVEPTAASDDDDDDDDDVYDPDQPLEERRRVQQGFRDLLREVTENTEEYLQADSRGLHEAILRADELSKKVRQTTEATIDSRLLVSTTDLSYRKTLRLTQGSLSQGIDVDEFVSKCITYMRHGRGIMDDNAPELSSTQRQRRRTTRGDEDGEDDIGDEGDMMNWPHLGRFACLPSIRRPALPGFFLGPLSVEKKVRKIAKRSAPFRPNNLTETRPEVLNVEDLAKKENDLTAICGKILHQLQNIQADIQQTVADSIEDSMGEEETNRIMHHHGLRSTGGIDLMRFVVNPKSFGQTIENLFYVSFLIRDGRVEIDFDEFGLPALAPVDREAEGEEEEQTRHGAAKHQAILSMDMQTWQDIIVTFGLKEPMIAHRRDVANSGPGARACQTVKMQWGSLLVDFAREAETQSEKNIMYWEKKKTDFVLDLDRHERKCRKTNNKLTQNVLKDFSKRAKYYLEQMFTIARNTQEKDLEELKAKAKDLDSEIRRMYNASIDRANTHVREVAEMTDFVSSNLSVPDVANQDDAESSDSCPGSAGGAFEFAFDAKRSQPLASISHESRSTRSRGKTQRANMTSHASAFKESRSRDVSFYSPTRRRSRRPTFPRNKFFKPRTVEETEPLSGKVAVTQPPPKALGDRGVGDIHPIMQDAFETGHEVNKEYDTELTLFDAEEVEGWNTEDKEGNKMQEEEKKKEGTMPQADIQRLLHKTHVMGDHMRGHNDFIDEHKHEVCKLQEKIDKLEQQQGVLVWQNQSLRDQLSNQSGVQRPLSPGHENSLGFHRFMGMEKSMISPKSSCNDGEVDSEYSEKAALDTKSDPGASSSRTGNLVASSKWLGQIAWTRILAAKAHKNNLLLVLHLSVFLLNLCWFWGQQNFSSQTDSNSAEMSSKLIPSDPAHVMVIRNVTPNVATFSVPFSRFGKVKIGGRGTLVKLTSGGLAIFSPVALTKATQTKVMEMGGDIRYIVALDYEHHIFISDWAKEYPSAKIIGPEGLPEKRAKQTDDPKIGNEEFTVVFNKEKKGEITIDPEFDADFDYEYVDGHANLEIVFVYKPEKILIQADLLFNLPPTEQYSKVPEEEIPGDGAVGKLFACVQNPRGDTKWLQRFNWYLLAKNRESFNDSMKRIAQWDFHTMIPCHGDVLEGDGKDVFIKVFEWHLQGHK</sequence>
<dbReference type="OrthoDB" id="4494341at2759"/>
<feature type="transmembrane region" description="Helical" evidence="15">
    <location>
        <begin position="280"/>
        <end position="298"/>
    </location>
</feature>
<feature type="region of interest" description="Disordered" evidence="14">
    <location>
        <begin position="1228"/>
        <end position="1315"/>
    </location>
</feature>
<evidence type="ECO:0000256" key="10">
    <source>
        <dbReference type="ARBA" id="ARBA00023065"/>
    </source>
</evidence>
<comment type="catalytic activity">
    <reaction evidence="12">
        <text>2 a Fe(II)-siderophore + NADP(+) + H(+) = 2 a Fe(III)-siderophore + NADPH</text>
        <dbReference type="Rhea" id="RHEA:28795"/>
        <dbReference type="Rhea" id="RHEA-COMP:11342"/>
        <dbReference type="Rhea" id="RHEA-COMP:11344"/>
        <dbReference type="ChEBI" id="CHEBI:15378"/>
        <dbReference type="ChEBI" id="CHEBI:29033"/>
        <dbReference type="ChEBI" id="CHEBI:29034"/>
        <dbReference type="ChEBI" id="CHEBI:57783"/>
        <dbReference type="ChEBI" id="CHEBI:58349"/>
        <dbReference type="EC" id="1.16.1.9"/>
    </reaction>
</comment>
<dbReference type="GO" id="GO:0052851">
    <property type="term" value="F:ferric-chelate reductase (NADPH) activity"/>
    <property type="evidence" value="ECO:0007669"/>
    <property type="project" value="UniProtKB-EC"/>
</dbReference>
<evidence type="ECO:0000256" key="6">
    <source>
        <dbReference type="ARBA" id="ARBA00022692"/>
    </source>
</evidence>
<dbReference type="SUPFAM" id="SSF56281">
    <property type="entry name" value="Metallo-hydrolase/oxidoreductase"/>
    <property type="match status" value="1"/>
</dbReference>
<dbReference type="InterPro" id="IPR051410">
    <property type="entry name" value="Ferric/Cupric_Reductase"/>
</dbReference>
<evidence type="ECO:0000256" key="13">
    <source>
        <dbReference type="SAM" id="Coils"/>
    </source>
</evidence>
<dbReference type="Pfam" id="PF08030">
    <property type="entry name" value="NAD_binding_6"/>
    <property type="match status" value="1"/>
</dbReference>
<evidence type="ECO:0000256" key="14">
    <source>
        <dbReference type="SAM" id="MobiDB-lite"/>
    </source>
</evidence>
<dbReference type="InterPro" id="IPR039261">
    <property type="entry name" value="FNR_nucleotide-bd"/>
</dbReference>
<dbReference type="InterPro" id="IPR029225">
    <property type="entry name" value="Nse4_Nse3-bd"/>
</dbReference>
<evidence type="ECO:0000256" key="3">
    <source>
        <dbReference type="ARBA" id="ARBA00012668"/>
    </source>
</evidence>
<feature type="region of interest" description="Disordered" evidence="14">
    <location>
        <begin position="805"/>
        <end position="838"/>
    </location>
</feature>
<accession>A0A8H4NV91</accession>
<protein>
    <recommendedName>
        <fullName evidence="3">ferric-chelate reductase (NADPH)</fullName>
        <ecNumber evidence="3">1.16.1.9</ecNumber>
    </recommendedName>
</protein>
<keyword evidence="5" id="KW-1003">Cell membrane</keyword>
<dbReference type="PANTHER" id="PTHR32361">
    <property type="entry name" value="FERRIC/CUPRIC REDUCTASE TRANSMEMBRANE COMPONENT"/>
    <property type="match status" value="1"/>
</dbReference>
<reference evidence="17" key="1">
    <citation type="submission" date="2020-01" db="EMBL/GenBank/DDBJ databases">
        <title>Identification and distribution of gene clusters putatively required for synthesis of sphingolipid metabolism inhibitors in phylogenetically diverse species of the filamentous fungus Fusarium.</title>
        <authorList>
            <person name="Kim H.-S."/>
            <person name="Busman M."/>
            <person name="Brown D.W."/>
            <person name="Divon H."/>
            <person name="Uhlig S."/>
            <person name="Proctor R.H."/>
        </authorList>
    </citation>
    <scope>NUCLEOTIDE SEQUENCE</scope>
    <source>
        <strain evidence="17">NRRL 53441</strain>
    </source>
</reference>
<feature type="region of interest" description="Disordered" evidence="14">
    <location>
        <begin position="1465"/>
        <end position="1500"/>
    </location>
</feature>
<dbReference type="CDD" id="cd06186">
    <property type="entry name" value="NOX_Duox_like_FAD_NADP"/>
    <property type="match status" value="1"/>
</dbReference>
<evidence type="ECO:0000259" key="16">
    <source>
        <dbReference type="PROSITE" id="PS51384"/>
    </source>
</evidence>
<dbReference type="Gene3D" id="3.40.50.80">
    <property type="entry name" value="Nucleotide-binding domain of ferredoxin-NADP reductase (FNR) module"/>
    <property type="match status" value="1"/>
</dbReference>
<feature type="compositionally biased region" description="Acidic residues" evidence="14">
    <location>
        <begin position="686"/>
        <end position="702"/>
    </location>
</feature>
<keyword evidence="9" id="KW-0560">Oxidoreductase</keyword>
<evidence type="ECO:0000256" key="4">
    <source>
        <dbReference type="ARBA" id="ARBA00022448"/>
    </source>
</evidence>
<evidence type="ECO:0000256" key="11">
    <source>
        <dbReference type="ARBA" id="ARBA00023136"/>
    </source>
</evidence>
<keyword evidence="10" id="KW-0406">Ion transport</keyword>
<dbReference type="InterPro" id="IPR017938">
    <property type="entry name" value="Riboflavin_synthase-like_b-brl"/>
</dbReference>
<keyword evidence="8 15" id="KW-1133">Transmembrane helix</keyword>
<dbReference type="InterPro" id="IPR017927">
    <property type="entry name" value="FAD-bd_FR_type"/>
</dbReference>
<feature type="transmembrane region" description="Helical" evidence="15">
    <location>
        <begin position="179"/>
        <end position="201"/>
    </location>
</feature>
<dbReference type="PANTHER" id="PTHR32361:SF12">
    <property type="entry name" value="PUTATIVE (AFU_ORTHOLOGUE AFUA_1G14340)-RELATED"/>
    <property type="match status" value="1"/>
</dbReference>
<dbReference type="GO" id="GO:0006879">
    <property type="term" value="P:intracellular iron ion homeostasis"/>
    <property type="evidence" value="ECO:0007669"/>
    <property type="project" value="TreeGrafter"/>
</dbReference>
<proteinExistence type="inferred from homology"/>
<dbReference type="InterPro" id="IPR036866">
    <property type="entry name" value="RibonucZ/Hydroxyglut_hydro"/>
</dbReference>
<evidence type="ECO:0000313" key="18">
    <source>
        <dbReference type="Proteomes" id="UP000605986"/>
    </source>
</evidence>
<feature type="region of interest" description="Disordered" evidence="14">
    <location>
        <begin position="621"/>
        <end position="709"/>
    </location>
</feature>
<evidence type="ECO:0000256" key="2">
    <source>
        <dbReference type="ARBA" id="ARBA00006278"/>
    </source>
</evidence>
<name>A0A8H4NV91_9HYPO</name>
<evidence type="ECO:0000256" key="12">
    <source>
        <dbReference type="ARBA" id="ARBA00048483"/>
    </source>
</evidence>
<dbReference type="Pfam" id="PF08743">
    <property type="entry name" value="Nse4_C"/>
    <property type="match status" value="1"/>
</dbReference>
<feature type="coiled-coil region" evidence="13">
    <location>
        <begin position="1142"/>
        <end position="1169"/>
    </location>
</feature>
<comment type="similarity">
    <text evidence="2">Belongs to the ferric reductase (FRE) family.</text>
</comment>
<evidence type="ECO:0000313" key="17">
    <source>
        <dbReference type="EMBL" id="KAF4445711.1"/>
    </source>
</evidence>
<dbReference type="InterPro" id="IPR025638">
    <property type="entry name" value="DUF4336"/>
</dbReference>
<dbReference type="SUPFAM" id="SSF52343">
    <property type="entry name" value="Ferredoxin reductase-like, C-terminal NADP-linked domain"/>
    <property type="match status" value="1"/>
</dbReference>
<feature type="compositionally biased region" description="Acidic residues" evidence="14">
    <location>
        <begin position="827"/>
        <end position="838"/>
    </location>
</feature>
<feature type="compositionally biased region" description="Basic and acidic residues" evidence="14">
    <location>
        <begin position="1480"/>
        <end position="1490"/>
    </location>
</feature>
<keyword evidence="7" id="KW-0249">Electron transport</keyword>
<comment type="caution">
    <text evidence="17">The sequence shown here is derived from an EMBL/GenBank/DDBJ whole genome shotgun (WGS) entry which is preliminary data.</text>
</comment>
<evidence type="ECO:0000256" key="15">
    <source>
        <dbReference type="SAM" id="Phobius"/>
    </source>
</evidence>
<gene>
    <name evidence="17" type="ORF">F53441_10585</name>
</gene>
<feature type="transmembrane region" description="Helical" evidence="15">
    <location>
        <begin position="213"/>
        <end position="234"/>
    </location>
</feature>
<dbReference type="Pfam" id="PF08022">
    <property type="entry name" value="FAD_binding_8"/>
    <property type="match status" value="1"/>
</dbReference>
<keyword evidence="4" id="KW-0813">Transport</keyword>
<organism evidence="17 18">
    <name type="scientific">Fusarium austroafricanum</name>
    <dbReference type="NCBI Taxonomy" id="2364996"/>
    <lineage>
        <taxon>Eukaryota</taxon>
        <taxon>Fungi</taxon>
        <taxon>Dikarya</taxon>
        <taxon>Ascomycota</taxon>
        <taxon>Pezizomycotina</taxon>
        <taxon>Sordariomycetes</taxon>
        <taxon>Hypocreomycetidae</taxon>
        <taxon>Hypocreales</taxon>
        <taxon>Nectriaceae</taxon>
        <taxon>Fusarium</taxon>
        <taxon>Fusarium concolor species complex</taxon>
    </lineage>
</organism>
<keyword evidence="11 15" id="KW-0472">Membrane</keyword>
<dbReference type="PROSITE" id="PS51384">
    <property type="entry name" value="FAD_FR"/>
    <property type="match status" value="1"/>
</dbReference>
<evidence type="ECO:0000256" key="5">
    <source>
        <dbReference type="ARBA" id="ARBA00022475"/>
    </source>
</evidence>
<comment type="subcellular location">
    <subcellularLocation>
        <location evidence="1">Cell membrane</location>
        <topology evidence="1">Multi-pass membrane protein</topology>
    </subcellularLocation>
</comment>
<keyword evidence="13" id="KW-0175">Coiled coil</keyword>
<evidence type="ECO:0000256" key="8">
    <source>
        <dbReference type="ARBA" id="ARBA00022989"/>
    </source>
</evidence>
<dbReference type="SFLD" id="SFLDG01168">
    <property type="entry name" value="Ferric_reductase_subgroup_(FRE"/>
    <property type="match status" value="1"/>
</dbReference>
<dbReference type="Pfam" id="PF15412">
    <property type="entry name" value="Nse4-Nse3_bdg"/>
    <property type="match status" value="1"/>
</dbReference>
<feature type="transmembrane region" description="Helical" evidence="15">
    <location>
        <begin position="246"/>
        <end position="268"/>
    </location>
</feature>
<evidence type="ECO:0000256" key="7">
    <source>
        <dbReference type="ARBA" id="ARBA00022982"/>
    </source>
</evidence>
<dbReference type="Proteomes" id="UP000605986">
    <property type="component" value="Unassembled WGS sequence"/>
</dbReference>
<dbReference type="SFLD" id="SFLDS00052">
    <property type="entry name" value="Ferric_Reductase_Domain"/>
    <property type="match status" value="1"/>
</dbReference>
<dbReference type="EMBL" id="JAADJG010000503">
    <property type="protein sequence ID" value="KAF4445711.1"/>
    <property type="molecule type" value="Genomic_DNA"/>
</dbReference>
<feature type="compositionally biased region" description="Basic residues" evidence="14">
    <location>
        <begin position="1271"/>
        <end position="1287"/>
    </location>
</feature>
<dbReference type="GO" id="GO:0006826">
    <property type="term" value="P:iron ion transport"/>
    <property type="evidence" value="ECO:0007669"/>
    <property type="project" value="TreeGrafter"/>
</dbReference>
<dbReference type="InterPro" id="IPR013112">
    <property type="entry name" value="FAD-bd_8"/>
</dbReference>
<feature type="domain" description="FAD-binding FR-type" evidence="16">
    <location>
        <begin position="326"/>
        <end position="463"/>
    </location>
</feature>
<dbReference type="EC" id="1.16.1.9" evidence="3"/>
<dbReference type="GO" id="GO:0015677">
    <property type="term" value="P:copper ion import"/>
    <property type="evidence" value="ECO:0007669"/>
    <property type="project" value="TreeGrafter"/>
</dbReference>